<dbReference type="Proteomes" id="UP000201129">
    <property type="component" value="Segment"/>
</dbReference>
<evidence type="ECO:0000313" key="2">
    <source>
        <dbReference type="Proteomes" id="UP000201129"/>
    </source>
</evidence>
<accession>D7RMM2</accession>
<reference evidence="1 2" key="1">
    <citation type="journal article" date="2011" name="Arch. Virol.">
        <title>The complete genome sequence of a novel T4-like bacteriophage, IME08.</title>
        <authorList>
            <person name="Jiang H."/>
            <person name="Jiang X."/>
            <person name="Wang S."/>
            <person name="Li C."/>
            <person name="Chen B."/>
            <person name="An X."/>
            <person name="Mi Z."/>
            <person name="Chen J."/>
            <person name="Tong Y."/>
        </authorList>
    </citation>
    <scope>NUCLEOTIDE SEQUENCE [LARGE SCALE GENOMIC DNA]</scope>
</reference>
<proteinExistence type="predicted"/>
<evidence type="ECO:0000313" key="1">
    <source>
        <dbReference type="EMBL" id="ADI55538.1"/>
    </source>
</evidence>
<dbReference type="OrthoDB" id="22044at10239"/>
<dbReference type="KEGG" id="vg:9384635"/>
<sequence length="107" mass="12695">MTDVLAWMLWTIKMKTRSMVVFLNPRLNSLPSWKNIMYNKHHEVEEEAYKELQKLVGQNMSPTLINSLAALRNDLNERYKGEYYVEFVPLTEVVDRFIVNVKVHTVH</sequence>
<dbReference type="GeneID" id="9384635"/>
<name>D7RMM2_9CAUD</name>
<protein>
    <submittedName>
        <fullName evidence="1">Uncharacterized protein</fullName>
    </submittedName>
</protein>
<dbReference type="EMBL" id="HM071924">
    <property type="protein sequence ID" value="ADI55538.1"/>
    <property type="molecule type" value="Genomic_DNA"/>
</dbReference>
<dbReference type="RefSeq" id="YP_003734359.1">
    <property type="nucleotide sequence ID" value="NC_014260.1"/>
</dbReference>
<organism evidence="1 2">
    <name type="scientific">Escherichia phage IME08</name>
    <dbReference type="NCBI Taxonomy" id="698728"/>
    <lineage>
        <taxon>Viruses</taxon>
        <taxon>Duplodnaviria</taxon>
        <taxon>Heunggongvirae</taxon>
        <taxon>Uroviricota</taxon>
        <taxon>Caudoviricetes</taxon>
        <taxon>Pantevenvirales</taxon>
        <taxon>Straboviridae</taxon>
        <taxon>Tevenvirinae</taxon>
        <taxon>Dhakavirus</taxon>
        <taxon>Dhakavirus ime08</taxon>
    </lineage>
</organism>
<keyword evidence="2" id="KW-1185">Reference proteome</keyword>
<reference evidence="1 2" key="2">
    <citation type="journal article" date="2011" name="Virol. J.">
        <title>Sequence characteristics of T4-like bacteriophage IME08 benome termini revealed by high throughput sequencing.</title>
        <authorList>
            <person name="Jiang X."/>
            <person name="Jiang H."/>
            <person name="Li C."/>
            <person name="Wang S."/>
            <person name="Mi Z."/>
            <person name="An X."/>
            <person name="Chen J."/>
            <person name="Tong Y."/>
        </authorList>
    </citation>
    <scope>NUCLEOTIDE SEQUENCE [LARGE SCALE GENOMIC DNA]</scope>
</reference>